<gene>
    <name evidence="3" type="ORF">FB559_8404</name>
</gene>
<dbReference type="CDD" id="cd17557">
    <property type="entry name" value="REC_Rcp-like"/>
    <property type="match status" value="1"/>
</dbReference>
<keyword evidence="4" id="KW-1185">Reference proteome</keyword>
<accession>A0A543BSI6</accession>
<dbReference type="PROSITE" id="PS50110">
    <property type="entry name" value="RESPONSE_REGULATORY"/>
    <property type="match status" value="1"/>
</dbReference>
<dbReference type="Gene3D" id="3.40.50.2300">
    <property type="match status" value="1"/>
</dbReference>
<dbReference type="EMBL" id="VFOZ01000003">
    <property type="protein sequence ID" value="TQL87795.1"/>
    <property type="molecule type" value="Genomic_DNA"/>
</dbReference>
<protein>
    <submittedName>
        <fullName evidence="3">Two-component system response regulator</fullName>
    </submittedName>
</protein>
<dbReference type="SUPFAM" id="SSF52172">
    <property type="entry name" value="CheY-like"/>
    <property type="match status" value="1"/>
</dbReference>
<keyword evidence="1" id="KW-0597">Phosphoprotein</keyword>
<dbReference type="InterPro" id="IPR052893">
    <property type="entry name" value="TCS_response_regulator"/>
</dbReference>
<dbReference type="PANTHER" id="PTHR44520">
    <property type="entry name" value="RESPONSE REGULATOR RCP1-RELATED"/>
    <property type="match status" value="1"/>
</dbReference>
<dbReference type="SMART" id="SM00448">
    <property type="entry name" value="REC"/>
    <property type="match status" value="1"/>
</dbReference>
<feature type="domain" description="Response regulatory" evidence="2">
    <location>
        <begin position="6"/>
        <end position="131"/>
    </location>
</feature>
<dbReference type="GO" id="GO:0000160">
    <property type="term" value="P:phosphorelay signal transduction system"/>
    <property type="evidence" value="ECO:0007669"/>
    <property type="project" value="InterPro"/>
</dbReference>
<dbReference type="AlphaFoldDB" id="A0A543BSI6"/>
<dbReference type="InterPro" id="IPR001789">
    <property type="entry name" value="Sig_transdc_resp-reg_receiver"/>
</dbReference>
<evidence type="ECO:0000259" key="2">
    <source>
        <dbReference type="PROSITE" id="PS50110"/>
    </source>
</evidence>
<name>A0A543BSI6_9ACTN</name>
<organism evidence="3 4">
    <name type="scientific">Actinoallomurus bryophytorum</name>
    <dbReference type="NCBI Taxonomy" id="1490222"/>
    <lineage>
        <taxon>Bacteria</taxon>
        <taxon>Bacillati</taxon>
        <taxon>Actinomycetota</taxon>
        <taxon>Actinomycetes</taxon>
        <taxon>Streptosporangiales</taxon>
        <taxon>Thermomonosporaceae</taxon>
        <taxon>Actinoallomurus</taxon>
    </lineage>
</organism>
<comment type="caution">
    <text evidence="3">The sequence shown here is derived from an EMBL/GenBank/DDBJ whole genome shotgun (WGS) entry which is preliminary data.</text>
</comment>
<reference evidence="3 4" key="1">
    <citation type="submission" date="2019-06" db="EMBL/GenBank/DDBJ databases">
        <title>Sequencing the genomes of 1000 actinobacteria strains.</title>
        <authorList>
            <person name="Klenk H.-P."/>
        </authorList>
    </citation>
    <scope>NUCLEOTIDE SEQUENCE [LARGE SCALE GENOMIC DNA]</scope>
    <source>
        <strain evidence="3 4">DSM 102200</strain>
    </source>
</reference>
<evidence type="ECO:0000313" key="4">
    <source>
        <dbReference type="Proteomes" id="UP000316096"/>
    </source>
</evidence>
<dbReference type="Proteomes" id="UP000316096">
    <property type="component" value="Unassembled WGS sequence"/>
</dbReference>
<feature type="modified residue" description="4-aspartylphosphate" evidence="1">
    <location>
        <position position="64"/>
    </location>
</feature>
<sequence length="147" mass="16519">MTRSHVILVVEDDPGDQLLIQEAFAEHTTDSRLEIVSDGEDALNFVHRTDPHAEAPRPDLVLLDLNLPRFDGRAVLRALKADENLRSIPVVIFTTSSREEDVSGTYELHANAFITKPVDFDDFSNVVQRINSFFTRVARLPRPPEAA</sequence>
<dbReference type="PANTHER" id="PTHR44520:SF2">
    <property type="entry name" value="RESPONSE REGULATOR RCP1"/>
    <property type="match status" value="1"/>
</dbReference>
<dbReference type="RefSeq" id="WP_141963348.1">
    <property type="nucleotide sequence ID" value="NZ_VFOZ01000003.1"/>
</dbReference>
<evidence type="ECO:0000313" key="3">
    <source>
        <dbReference type="EMBL" id="TQL87795.1"/>
    </source>
</evidence>
<dbReference type="InterPro" id="IPR011006">
    <property type="entry name" value="CheY-like_superfamily"/>
</dbReference>
<evidence type="ECO:0000256" key="1">
    <source>
        <dbReference type="PROSITE-ProRule" id="PRU00169"/>
    </source>
</evidence>
<proteinExistence type="predicted"/>
<dbReference type="OrthoDB" id="9793549at2"/>
<dbReference type="Pfam" id="PF00072">
    <property type="entry name" value="Response_reg"/>
    <property type="match status" value="1"/>
</dbReference>